<evidence type="ECO:0000313" key="2">
    <source>
        <dbReference type="Proteomes" id="UP000187429"/>
    </source>
</evidence>
<protein>
    <submittedName>
        <fullName evidence="1">Uncharacterized protein</fullName>
    </submittedName>
</protein>
<accession>A0A1R1X921</accession>
<sequence length="200" mass="23198">MLKIRFKSDSDIISIKSIEDLERKGFTHHNFMEFMYNFEFMSDKLIKKGSISVANRSNLVIKAIPIDIIDRIGDKIYDTEECLLNYDLLVPIIRNEINSQKRIKILKQESNIIHSAQEEPQLTIQNPHLPHFLTKKVGSIPTPSPPMKEKGSEDIKSLINQINAMSLAIKRIEERSTYTHSTNKDFRSFRDHSKPKMCLL</sequence>
<dbReference type="Proteomes" id="UP000187429">
    <property type="component" value="Unassembled WGS sequence"/>
</dbReference>
<keyword evidence="2" id="KW-1185">Reference proteome</keyword>
<organism evidence="1 2">
    <name type="scientific">Smittium culicis</name>
    <dbReference type="NCBI Taxonomy" id="133412"/>
    <lineage>
        <taxon>Eukaryota</taxon>
        <taxon>Fungi</taxon>
        <taxon>Fungi incertae sedis</taxon>
        <taxon>Zoopagomycota</taxon>
        <taxon>Kickxellomycotina</taxon>
        <taxon>Harpellomycetes</taxon>
        <taxon>Harpellales</taxon>
        <taxon>Legeriomycetaceae</taxon>
        <taxon>Smittium</taxon>
    </lineage>
</organism>
<comment type="caution">
    <text evidence="1">The sequence shown here is derived from an EMBL/GenBank/DDBJ whole genome shotgun (WGS) entry which is preliminary data.</text>
</comment>
<gene>
    <name evidence="1" type="ORF">AYI69_g9961</name>
</gene>
<evidence type="ECO:0000313" key="1">
    <source>
        <dbReference type="EMBL" id="OMJ11133.1"/>
    </source>
</evidence>
<reference evidence="2" key="1">
    <citation type="submission" date="2017-01" db="EMBL/GenBank/DDBJ databases">
        <authorList>
            <person name="Wang Y."/>
            <person name="White M."/>
            <person name="Kvist S."/>
            <person name="Moncalvo J.-M."/>
        </authorList>
    </citation>
    <scope>NUCLEOTIDE SEQUENCE [LARGE SCALE GENOMIC DNA]</scope>
    <source>
        <strain evidence="2">ID-206-W2</strain>
    </source>
</reference>
<dbReference type="AlphaFoldDB" id="A0A1R1X921"/>
<dbReference type="EMBL" id="LSSM01006262">
    <property type="protein sequence ID" value="OMJ11133.1"/>
    <property type="molecule type" value="Genomic_DNA"/>
</dbReference>
<name>A0A1R1X921_9FUNG</name>
<proteinExistence type="predicted"/>